<name>A0ACB9L3P8_9MYRT</name>
<protein>
    <submittedName>
        <fullName evidence="1">Uncharacterized protein</fullName>
    </submittedName>
</protein>
<evidence type="ECO:0000313" key="2">
    <source>
        <dbReference type="Proteomes" id="UP001057402"/>
    </source>
</evidence>
<comment type="caution">
    <text evidence="1">The sequence shown here is derived from an EMBL/GenBank/DDBJ whole genome shotgun (WGS) entry which is preliminary data.</text>
</comment>
<evidence type="ECO:0000313" key="1">
    <source>
        <dbReference type="EMBL" id="KAI4304164.1"/>
    </source>
</evidence>
<keyword evidence="2" id="KW-1185">Reference proteome</keyword>
<proteinExistence type="predicted"/>
<sequence length="249" mass="27611">MNSRTRWSIKQADPIERDTATGYLQAIMKEYILLVSLCLQALLSGGAAKNDLEIALKSDRLCSQCSKCDTKVCPPSESYPHMTSWDDSLIAGALQSDFVDAKDRGVYSVPDIKGGKSSKYNSYYGWKSTSGSKSGYHRFSNYMDKCSGGQSYLTADNTGKVSLRSLKSLKDIAQADWKLINPPKKLNHRKFGFWVNGSTGKCLTVFGGKGQKRTVGASSCKFDGSNPFQLFAFRFHYHKTFCCCGLHNH</sequence>
<dbReference type="EMBL" id="CM042891">
    <property type="protein sequence ID" value="KAI4304164.1"/>
    <property type="molecule type" value="Genomic_DNA"/>
</dbReference>
<accession>A0ACB9L3P8</accession>
<organism evidence="1 2">
    <name type="scientific">Melastoma candidum</name>
    <dbReference type="NCBI Taxonomy" id="119954"/>
    <lineage>
        <taxon>Eukaryota</taxon>
        <taxon>Viridiplantae</taxon>
        <taxon>Streptophyta</taxon>
        <taxon>Embryophyta</taxon>
        <taxon>Tracheophyta</taxon>
        <taxon>Spermatophyta</taxon>
        <taxon>Magnoliopsida</taxon>
        <taxon>eudicotyledons</taxon>
        <taxon>Gunneridae</taxon>
        <taxon>Pentapetalae</taxon>
        <taxon>rosids</taxon>
        <taxon>malvids</taxon>
        <taxon>Myrtales</taxon>
        <taxon>Melastomataceae</taxon>
        <taxon>Melastomatoideae</taxon>
        <taxon>Melastomateae</taxon>
        <taxon>Melastoma</taxon>
    </lineage>
</organism>
<gene>
    <name evidence="1" type="ORF">MLD38_039714</name>
</gene>
<reference evidence="2" key="1">
    <citation type="journal article" date="2023" name="Front. Plant Sci.">
        <title>Chromosomal-level genome assembly of Melastoma candidum provides insights into trichome evolution.</title>
        <authorList>
            <person name="Zhong Y."/>
            <person name="Wu W."/>
            <person name="Sun C."/>
            <person name="Zou P."/>
            <person name="Liu Y."/>
            <person name="Dai S."/>
            <person name="Zhou R."/>
        </authorList>
    </citation>
    <scope>NUCLEOTIDE SEQUENCE [LARGE SCALE GENOMIC DNA]</scope>
</reference>
<dbReference type="Proteomes" id="UP001057402">
    <property type="component" value="Chromosome 12"/>
</dbReference>